<gene>
    <name evidence="2" type="ORF">F2Q68_00027386</name>
    <name evidence="3" type="ORF">F2Q70_00027807</name>
</gene>
<evidence type="ECO:0000313" key="2">
    <source>
        <dbReference type="EMBL" id="KAF2569618.1"/>
    </source>
</evidence>
<proteinExistence type="predicted"/>
<organism evidence="3">
    <name type="scientific">Brassica cretica</name>
    <name type="common">Mustard</name>
    <dbReference type="NCBI Taxonomy" id="69181"/>
    <lineage>
        <taxon>Eukaryota</taxon>
        <taxon>Viridiplantae</taxon>
        <taxon>Streptophyta</taxon>
        <taxon>Embryophyta</taxon>
        <taxon>Tracheophyta</taxon>
        <taxon>Spermatophyta</taxon>
        <taxon>Magnoliopsida</taxon>
        <taxon>eudicotyledons</taxon>
        <taxon>Gunneridae</taxon>
        <taxon>Pentapetalae</taxon>
        <taxon>rosids</taxon>
        <taxon>malvids</taxon>
        <taxon>Brassicales</taxon>
        <taxon>Brassicaceae</taxon>
        <taxon>Brassiceae</taxon>
        <taxon>Brassica</taxon>
    </lineage>
</organism>
<dbReference type="EMBL" id="QGKY02000094">
    <property type="protein sequence ID" value="KAF2602072.1"/>
    <property type="molecule type" value="Genomic_DNA"/>
</dbReference>
<accession>A0A8S9L799</accession>
<comment type="caution">
    <text evidence="3">The sequence shown here is derived from an EMBL/GenBank/DDBJ whole genome shotgun (WGS) entry which is preliminary data.</text>
</comment>
<dbReference type="Proteomes" id="UP000712281">
    <property type="component" value="Unassembled WGS sequence"/>
</dbReference>
<protein>
    <submittedName>
        <fullName evidence="3">Uncharacterized protein</fullName>
    </submittedName>
</protein>
<reference evidence="3" key="1">
    <citation type="submission" date="2019-12" db="EMBL/GenBank/DDBJ databases">
        <title>Genome sequencing and annotation of Brassica cretica.</title>
        <authorList>
            <person name="Studholme D.J."/>
            <person name="Sarris P.F."/>
        </authorList>
    </citation>
    <scope>NUCLEOTIDE SEQUENCE</scope>
    <source>
        <strain evidence="2">PFS-001/15</strain>
        <strain evidence="3">PFS-102/07</strain>
        <tissue evidence="3">Leaf</tissue>
    </source>
</reference>
<sequence length="86" mass="9320">MLGGEGGGRARSRTLKWRSIEMRIDAGEKDTCVKRLGSEKAFGSGEPNRLQNRAQEEDAAVCGQLEYPILGEKSDTERTGGHGISI</sequence>
<dbReference type="AlphaFoldDB" id="A0A8S9L799"/>
<feature type="region of interest" description="Disordered" evidence="1">
    <location>
        <begin position="38"/>
        <end position="57"/>
    </location>
</feature>
<evidence type="ECO:0000256" key="1">
    <source>
        <dbReference type="SAM" id="MobiDB-lite"/>
    </source>
</evidence>
<name>A0A8S9L799_BRACR</name>
<evidence type="ECO:0000313" key="3">
    <source>
        <dbReference type="EMBL" id="KAF2602072.1"/>
    </source>
</evidence>
<dbReference type="EMBL" id="QGKW02001911">
    <property type="protein sequence ID" value="KAF2569618.1"/>
    <property type="molecule type" value="Genomic_DNA"/>
</dbReference>